<sequence length="139" mass="16339">MSKLLRTMINLRNASYRKRTQNNYSDEDKIAILQEYLTTDISMRQLCRKYHVNHSSVSRWMRIFGIGMPAQSPPQLNDMPKNQKTQENPVTKEILEARLRKLQSELNRERLKNLALTTMIEVAEEELHIDIRKKAGAKQ</sequence>
<dbReference type="AlphaFoldDB" id="A0A9D9I2M2"/>
<dbReference type="InterPro" id="IPR002514">
    <property type="entry name" value="Transposase_8"/>
</dbReference>
<organism evidence="1 2">
    <name type="scientific">Candidatus Merdivivens pullistercoris</name>
    <dbReference type="NCBI Taxonomy" id="2840873"/>
    <lineage>
        <taxon>Bacteria</taxon>
        <taxon>Pseudomonadati</taxon>
        <taxon>Bacteroidota</taxon>
        <taxon>Bacteroidia</taxon>
        <taxon>Bacteroidales</taxon>
        <taxon>Muribaculaceae</taxon>
        <taxon>Muribaculaceae incertae sedis</taxon>
        <taxon>Candidatus Merdivivens</taxon>
    </lineage>
</organism>
<comment type="caution">
    <text evidence="1">The sequence shown here is derived from an EMBL/GenBank/DDBJ whole genome shotgun (WGS) entry which is preliminary data.</text>
</comment>
<proteinExistence type="predicted"/>
<gene>
    <name evidence="1" type="ORF">IAB93_02440</name>
</gene>
<protein>
    <submittedName>
        <fullName evidence="1">Transposase</fullName>
    </submittedName>
</protein>
<dbReference type="InterPro" id="IPR036388">
    <property type="entry name" value="WH-like_DNA-bd_sf"/>
</dbReference>
<evidence type="ECO:0000313" key="2">
    <source>
        <dbReference type="Proteomes" id="UP000823597"/>
    </source>
</evidence>
<dbReference type="Gene3D" id="1.10.10.10">
    <property type="entry name" value="Winged helix-like DNA-binding domain superfamily/Winged helix DNA-binding domain"/>
    <property type="match status" value="1"/>
</dbReference>
<dbReference type="EMBL" id="JADIME010000028">
    <property type="protein sequence ID" value="MBO8464841.1"/>
    <property type="molecule type" value="Genomic_DNA"/>
</dbReference>
<dbReference type="Pfam" id="PF01527">
    <property type="entry name" value="HTH_Tnp_1"/>
    <property type="match status" value="1"/>
</dbReference>
<dbReference type="InterPro" id="IPR009057">
    <property type="entry name" value="Homeodomain-like_sf"/>
</dbReference>
<dbReference type="GO" id="GO:0003677">
    <property type="term" value="F:DNA binding"/>
    <property type="evidence" value="ECO:0007669"/>
    <property type="project" value="InterPro"/>
</dbReference>
<dbReference type="GO" id="GO:0006313">
    <property type="term" value="P:DNA transposition"/>
    <property type="evidence" value="ECO:0007669"/>
    <property type="project" value="InterPro"/>
</dbReference>
<accession>A0A9D9I2M2</accession>
<dbReference type="Proteomes" id="UP000823597">
    <property type="component" value="Unassembled WGS sequence"/>
</dbReference>
<reference evidence="1" key="1">
    <citation type="submission" date="2020-10" db="EMBL/GenBank/DDBJ databases">
        <authorList>
            <person name="Gilroy R."/>
        </authorList>
    </citation>
    <scope>NUCLEOTIDE SEQUENCE</scope>
    <source>
        <strain evidence="1">10037</strain>
    </source>
</reference>
<name>A0A9D9I2M2_9BACT</name>
<dbReference type="SUPFAM" id="SSF46689">
    <property type="entry name" value="Homeodomain-like"/>
    <property type="match status" value="1"/>
</dbReference>
<dbReference type="GO" id="GO:0004803">
    <property type="term" value="F:transposase activity"/>
    <property type="evidence" value="ECO:0007669"/>
    <property type="project" value="InterPro"/>
</dbReference>
<reference evidence="1" key="2">
    <citation type="journal article" date="2021" name="PeerJ">
        <title>Extensive microbial diversity within the chicken gut microbiome revealed by metagenomics and culture.</title>
        <authorList>
            <person name="Gilroy R."/>
            <person name="Ravi A."/>
            <person name="Getino M."/>
            <person name="Pursley I."/>
            <person name="Horton D.L."/>
            <person name="Alikhan N.F."/>
            <person name="Baker D."/>
            <person name="Gharbi K."/>
            <person name="Hall N."/>
            <person name="Watson M."/>
            <person name="Adriaenssens E.M."/>
            <person name="Foster-Nyarko E."/>
            <person name="Jarju S."/>
            <person name="Secka A."/>
            <person name="Antonio M."/>
            <person name="Oren A."/>
            <person name="Chaudhuri R.R."/>
            <person name="La Ragione R."/>
            <person name="Hildebrand F."/>
            <person name="Pallen M.J."/>
        </authorList>
    </citation>
    <scope>NUCLEOTIDE SEQUENCE</scope>
    <source>
        <strain evidence="1">10037</strain>
    </source>
</reference>
<evidence type="ECO:0000313" key="1">
    <source>
        <dbReference type="EMBL" id="MBO8464841.1"/>
    </source>
</evidence>